<protein>
    <submittedName>
        <fullName evidence="1">Uncharacterized protein</fullName>
    </submittedName>
</protein>
<reference evidence="1" key="1">
    <citation type="submission" date="2020-05" db="EMBL/GenBank/DDBJ databases">
        <title>Mycena genomes resolve the evolution of fungal bioluminescence.</title>
        <authorList>
            <person name="Tsai I.J."/>
        </authorList>
    </citation>
    <scope>NUCLEOTIDE SEQUENCE</scope>
    <source>
        <strain evidence="1">CCC161011</strain>
    </source>
</reference>
<evidence type="ECO:0000313" key="1">
    <source>
        <dbReference type="EMBL" id="KAF7344754.1"/>
    </source>
</evidence>
<name>A0A8H7CNY3_9AGAR</name>
<keyword evidence="2" id="KW-1185">Reference proteome</keyword>
<accession>A0A8H7CNY3</accession>
<dbReference type="Proteomes" id="UP000620124">
    <property type="component" value="Unassembled WGS sequence"/>
</dbReference>
<organism evidence="1 2">
    <name type="scientific">Mycena venus</name>
    <dbReference type="NCBI Taxonomy" id="2733690"/>
    <lineage>
        <taxon>Eukaryota</taxon>
        <taxon>Fungi</taxon>
        <taxon>Dikarya</taxon>
        <taxon>Basidiomycota</taxon>
        <taxon>Agaricomycotina</taxon>
        <taxon>Agaricomycetes</taxon>
        <taxon>Agaricomycetidae</taxon>
        <taxon>Agaricales</taxon>
        <taxon>Marasmiineae</taxon>
        <taxon>Mycenaceae</taxon>
        <taxon>Mycena</taxon>
    </lineage>
</organism>
<gene>
    <name evidence="1" type="ORF">MVEN_01636100</name>
</gene>
<proteinExistence type="predicted"/>
<evidence type="ECO:0000313" key="2">
    <source>
        <dbReference type="Proteomes" id="UP000620124"/>
    </source>
</evidence>
<comment type="caution">
    <text evidence="1">The sequence shown here is derived from an EMBL/GenBank/DDBJ whole genome shotgun (WGS) entry which is preliminary data.</text>
</comment>
<dbReference type="EMBL" id="JACAZI010000014">
    <property type="protein sequence ID" value="KAF7344754.1"/>
    <property type="molecule type" value="Genomic_DNA"/>
</dbReference>
<dbReference type="AlphaFoldDB" id="A0A8H7CNY3"/>
<sequence length="167" mass="19171">MAANSESPRISYMSNTSHHVSDCCPCATALSATQNSLDHYVYRTSPTEMTKGAYSRYLRASPFSPLHYNSEKGAHQRLIQIRHSVHIHSHGMYITYRDPLRFLSAIYLLSRSHHPPRPYLTLRDCNRLPQHRYDLPRCVRPSRQCYAAHAHICFTDSSTSPHPGTYL</sequence>